<gene>
    <name evidence="1" type="ORF">Heshes_06860</name>
</gene>
<dbReference type="EMBL" id="BSRA01000003">
    <property type="protein sequence ID" value="GLV13002.1"/>
    <property type="molecule type" value="Genomic_DNA"/>
</dbReference>
<evidence type="ECO:0000313" key="2">
    <source>
        <dbReference type="Proteomes" id="UP001157137"/>
    </source>
</evidence>
<proteinExistence type="predicted"/>
<reference evidence="1" key="1">
    <citation type="submission" date="2023-02" db="EMBL/GenBank/DDBJ databases">
        <title>Proposal of a novel subspecies: Alicyclobacillus hesperidum subspecies aegle.</title>
        <authorList>
            <person name="Goto K."/>
            <person name="Fujii T."/>
            <person name="Yasui K."/>
            <person name="Mochida K."/>
            <person name="Kato-Tanaka Y."/>
            <person name="Morohoshi S."/>
            <person name="An S.Y."/>
            <person name="Kasai H."/>
            <person name="Yokota A."/>
        </authorList>
    </citation>
    <scope>NUCLEOTIDE SEQUENCE</scope>
    <source>
        <strain evidence="1">DSM 12766</strain>
    </source>
</reference>
<organism evidence="1 2">
    <name type="scientific">Alicyclobacillus hesperidum</name>
    <dbReference type="NCBI Taxonomy" id="89784"/>
    <lineage>
        <taxon>Bacteria</taxon>
        <taxon>Bacillati</taxon>
        <taxon>Bacillota</taxon>
        <taxon>Bacilli</taxon>
        <taxon>Bacillales</taxon>
        <taxon>Alicyclobacillaceae</taxon>
        <taxon>Alicyclobacillus</taxon>
    </lineage>
</organism>
<dbReference type="AlphaFoldDB" id="A0AA37U852"/>
<sequence>MRGRLPVGTADKAASLVVSPNKHRFCYNGVRPVKLDWGKGIDFRWVCNLPSRSRTSCM</sequence>
<name>A0AA37U852_9BACL</name>
<comment type="caution">
    <text evidence="1">The sequence shown here is derived from an EMBL/GenBank/DDBJ whole genome shotgun (WGS) entry which is preliminary data.</text>
</comment>
<protein>
    <submittedName>
        <fullName evidence="1">Uncharacterized protein</fullName>
    </submittedName>
</protein>
<accession>A0AA37U852</accession>
<dbReference type="Proteomes" id="UP001157137">
    <property type="component" value="Unassembled WGS sequence"/>
</dbReference>
<evidence type="ECO:0000313" key="1">
    <source>
        <dbReference type="EMBL" id="GLV13002.1"/>
    </source>
</evidence>